<keyword evidence="2" id="KW-0732">Signal</keyword>
<proteinExistence type="predicted"/>
<sequence length="107" mass="11709">MVPRLPQKRRSTVQPSITIVALLPFSISLTLASQSPSERVHTQRWDGLLLHDVSTLLPPLRNGRDQVNKVGSIMINLKKKEYNSTSGTSPTSGPGRPPPEQTPCLVS</sequence>
<feature type="region of interest" description="Disordered" evidence="1">
    <location>
        <begin position="79"/>
        <end position="107"/>
    </location>
</feature>
<dbReference type="GeneID" id="85460088"/>
<evidence type="ECO:0000256" key="2">
    <source>
        <dbReference type="SAM" id="SignalP"/>
    </source>
</evidence>
<feature type="compositionally biased region" description="Low complexity" evidence="1">
    <location>
        <begin position="84"/>
        <end position="94"/>
    </location>
</feature>
<gene>
    <name evidence="3" type="ORF">BDP55DRAFT_673002</name>
</gene>
<feature type="chain" id="PRO_5042583956" evidence="2">
    <location>
        <begin position="33"/>
        <end position="107"/>
    </location>
</feature>
<organism evidence="3 4">
    <name type="scientific">Colletotrichum godetiae</name>
    <dbReference type="NCBI Taxonomy" id="1209918"/>
    <lineage>
        <taxon>Eukaryota</taxon>
        <taxon>Fungi</taxon>
        <taxon>Dikarya</taxon>
        <taxon>Ascomycota</taxon>
        <taxon>Pezizomycotina</taxon>
        <taxon>Sordariomycetes</taxon>
        <taxon>Hypocreomycetidae</taxon>
        <taxon>Glomerellales</taxon>
        <taxon>Glomerellaceae</taxon>
        <taxon>Colletotrichum</taxon>
        <taxon>Colletotrichum acutatum species complex</taxon>
    </lineage>
</organism>
<dbReference type="Proteomes" id="UP001224890">
    <property type="component" value="Unassembled WGS sequence"/>
</dbReference>
<reference evidence="3" key="1">
    <citation type="submission" date="2021-06" db="EMBL/GenBank/DDBJ databases">
        <title>Comparative genomics, transcriptomics and evolutionary studies reveal genomic signatures of adaptation to plant cell wall in hemibiotrophic fungi.</title>
        <authorList>
            <consortium name="DOE Joint Genome Institute"/>
            <person name="Baroncelli R."/>
            <person name="Diaz J.F."/>
            <person name="Benocci T."/>
            <person name="Peng M."/>
            <person name="Battaglia E."/>
            <person name="Haridas S."/>
            <person name="Andreopoulos W."/>
            <person name="Labutti K."/>
            <person name="Pangilinan J."/>
            <person name="Floch G.L."/>
            <person name="Makela M.R."/>
            <person name="Henrissat B."/>
            <person name="Grigoriev I.V."/>
            <person name="Crouch J.A."/>
            <person name="De Vries R.P."/>
            <person name="Sukno S.A."/>
            <person name="Thon M.R."/>
        </authorList>
    </citation>
    <scope>NUCLEOTIDE SEQUENCE</scope>
    <source>
        <strain evidence="3">CBS 193.32</strain>
    </source>
</reference>
<keyword evidence="4" id="KW-1185">Reference proteome</keyword>
<dbReference type="EMBL" id="JAHMHR010000038">
    <property type="protein sequence ID" value="KAK1672388.1"/>
    <property type="molecule type" value="Genomic_DNA"/>
</dbReference>
<evidence type="ECO:0000256" key="1">
    <source>
        <dbReference type="SAM" id="MobiDB-lite"/>
    </source>
</evidence>
<dbReference type="RefSeq" id="XP_060426391.1">
    <property type="nucleotide sequence ID" value="XM_060575562.1"/>
</dbReference>
<protein>
    <submittedName>
        <fullName evidence="3">Uncharacterized protein</fullName>
    </submittedName>
</protein>
<comment type="caution">
    <text evidence="3">The sequence shown here is derived from an EMBL/GenBank/DDBJ whole genome shotgun (WGS) entry which is preliminary data.</text>
</comment>
<dbReference type="AlphaFoldDB" id="A0AAJ0AH76"/>
<evidence type="ECO:0000313" key="4">
    <source>
        <dbReference type="Proteomes" id="UP001224890"/>
    </source>
</evidence>
<name>A0AAJ0AH76_9PEZI</name>
<accession>A0AAJ0AH76</accession>
<evidence type="ECO:0000313" key="3">
    <source>
        <dbReference type="EMBL" id="KAK1672388.1"/>
    </source>
</evidence>
<feature type="signal peptide" evidence="2">
    <location>
        <begin position="1"/>
        <end position="32"/>
    </location>
</feature>